<feature type="non-terminal residue" evidence="2">
    <location>
        <position position="1"/>
    </location>
</feature>
<proteinExistence type="predicted"/>
<evidence type="ECO:0000313" key="2">
    <source>
        <dbReference type="EMBL" id="KYM97878.1"/>
    </source>
</evidence>
<accession>A0A195CCR5</accession>
<dbReference type="AlphaFoldDB" id="A0A195CCR5"/>
<reference evidence="2 3" key="1">
    <citation type="submission" date="2016-03" db="EMBL/GenBank/DDBJ databases">
        <title>Cyphomyrmex costatus WGS genome.</title>
        <authorList>
            <person name="Nygaard S."/>
            <person name="Hu H."/>
            <person name="Boomsma J."/>
            <person name="Zhang G."/>
        </authorList>
    </citation>
    <scope>NUCLEOTIDE SEQUENCE [LARGE SCALE GENOMIC DNA]</scope>
    <source>
        <strain evidence="2">MS0001</strain>
        <tissue evidence="2">Whole body</tissue>
    </source>
</reference>
<protein>
    <submittedName>
        <fullName evidence="2">Uncharacterized protein</fullName>
    </submittedName>
</protein>
<feature type="region of interest" description="Disordered" evidence="1">
    <location>
        <begin position="33"/>
        <end position="61"/>
    </location>
</feature>
<organism evidence="2 3">
    <name type="scientific">Cyphomyrmex costatus</name>
    <dbReference type="NCBI Taxonomy" id="456900"/>
    <lineage>
        <taxon>Eukaryota</taxon>
        <taxon>Metazoa</taxon>
        <taxon>Ecdysozoa</taxon>
        <taxon>Arthropoda</taxon>
        <taxon>Hexapoda</taxon>
        <taxon>Insecta</taxon>
        <taxon>Pterygota</taxon>
        <taxon>Neoptera</taxon>
        <taxon>Endopterygota</taxon>
        <taxon>Hymenoptera</taxon>
        <taxon>Apocrita</taxon>
        <taxon>Aculeata</taxon>
        <taxon>Formicoidea</taxon>
        <taxon>Formicidae</taxon>
        <taxon>Myrmicinae</taxon>
        <taxon>Cyphomyrmex</taxon>
    </lineage>
</organism>
<dbReference type="EMBL" id="KQ978023">
    <property type="protein sequence ID" value="KYM97878.1"/>
    <property type="molecule type" value="Genomic_DNA"/>
</dbReference>
<keyword evidence="3" id="KW-1185">Reference proteome</keyword>
<dbReference type="STRING" id="456900.A0A195CCR5"/>
<name>A0A195CCR5_9HYME</name>
<feature type="compositionally biased region" description="Polar residues" evidence="1">
    <location>
        <begin position="39"/>
        <end position="61"/>
    </location>
</feature>
<sequence length="294" mass="31162">VIYILLVINCAGARWSRVSRQAGYSYQRPNVPFSLPTERGSQQGYPSSQPTEGSSFATSPSGDFSNFPITGDVIKLSGPAGGSSFATASSSASASASSGTFIGQQNYPSQSVSIPATPNYSTAGPTISLSTSGYPSVTPGYPSATPGYLKSYKSTYILTRASLMPVSLVFGRSKTRNAAKLAVYDATMIIANPAHTIPSTRAEKLRGVPTEFNTLPSPIPLFNNTPQANQIALDRLRASSSVPSVLANLNLPKGENRSSRYKTNATTCTDTITRIQRVLLNGCKKETRVEDLEG</sequence>
<dbReference type="Proteomes" id="UP000078542">
    <property type="component" value="Unassembled WGS sequence"/>
</dbReference>
<evidence type="ECO:0000313" key="3">
    <source>
        <dbReference type="Proteomes" id="UP000078542"/>
    </source>
</evidence>
<gene>
    <name evidence="2" type="ORF">ALC62_11224</name>
</gene>
<evidence type="ECO:0000256" key="1">
    <source>
        <dbReference type="SAM" id="MobiDB-lite"/>
    </source>
</evidence>